<reference evidence="1 2" key="1">
    <citation type="journal article" date="2014" name="PLoS ONE">
        <title>Genomic Sequencing and Analysis of Sucra jujuba Nucleopolyhedrovirus.</title>
        <authorList>
            <person name="Liu X."/>
            <person name="Yin F."/>
            <person name="Zhu Z."/>
            <person name="Hou D."/>
            <person name="Wang J."/>
            <person name="Zhang L."/>
            <person name="Wang M."/>
            <person name="Wang H."/>
            <person name="Hu Z."/>
            <person name="Deng F."/>
        </authorList>
    </citation>
    <scope>NUCLEOTIDE SEQUENCE [LARGE SCALE GENOMIC DNA]</scope>
    <source>
        <strain evidence="1">473</strain>
    </source>
</reference>
<dbReference type="Proteomes" id="UP000201917">
    <property type="component" value="Segment"/>
</dbReference>
<protein>
    <submittedName>
        <fullName evidence="1">Lef-2</fullName>
    </submittedName>
</protein>
<dbReference type="RefSeq" id="YP_009186801.1">
    <property type="nucleotide sequence ID" value="NC_028636.1"/>
</dbReference>
<dbReference type="InterPro" id="IPR004283">
    <property type="entry name" value="Lef-2"/>
</dbReference>
<accession>A0A097P966</accession>
<keyword evidence="2" id="KW-1185">Reference proteome</keyword>
<dbReference type="GO" id="GO:0019083">
    <property type="term" value="P:viral transcription"/>
    <property type="evidence" value="ECO:0007669"/>
    <property type="project" value="InterPro"/>
</dbReference>
<dbReference type="GeneID" id="26382565"/>
<evidence type="ECO:0000313" key="1">
    <source>
        <dbReference type="EMBL" id="AIU41349.1"/>
    </source>
</evidence>
<sequence length="229" mass="26143">MSTSPSQDHQQEKQQATLELCEWTPHNHNSIDKTKMYSVPFEDFNMDVNCYTRFNENGQNVCMSGLKLYYFVRAHGTNTAADTSKTGGAKKFGDKKAFSKKSCRNVCFMAVLNSKKAVADLIKSKLKMPPCMLSLLRLLETAPRGNRFQKRFVFNCYVANLVTCTKCNKNCILSAIAKLYDHDDKCVREFESLMRKDNLYKPPNCVNMKKKMLCKQSTDCKGSNPLCNY</sequence>
<dbReference type="EMBL" id="KJ676450">
    <property type="protein sequence ID" value="AIU41349.1"/>
    <property type="molecule type" value="Genomic_DNA"/>
</dbReference>
<proteinExistence type="predicted"/>
<organism evidence="1 2">
    <name type="scientific">Sucra jujuba nucleopolyhedrovirus</name>
    <dbReference type="NCBI Taxonomy" id="1563660"/>
    <lineage>
        <taxon>Viruses</taxon>
        <taxon>Viruses incertae sedis</taxon>
        <taxon>Naldaviricetes</taxon>
        <taxon>Lefavirales</taxon>
        <taxon>Baculoviridae</taxon>
        <taxon>Alphabaculovirus</taxon>
        <taxon>Alphabaculovirus sujujubae</taxon>
    </lineage>
</organism>
<name>A0A097P966_9ABAC</name>
<dbReference type="KEGG" id="vg:26382565"/>
<dbReference type="Pfam" id="PF03041">
    <property type="entry name" value="Baculo_LEF-2"/>
    <property type="match status" value="1"/>
</dbReference>
<evidence type="ECO:0000313" key="2">
    <source>
        <dbReference type="Proteomes" id="UP000201917"/>
    </source>
</evidence>
<dbReference type="OrthoDB" id="19212at10239"/>